<protein>
    <submittedName>
        <fullName evidence="1">Uncharacterized protein</fullName>
    </submittedName>
</protein>
<dbReference type="InterPro" id="IPR053360">
    <property type="entry name" value="Zinc_finger_domain"/>
</dbReference>
<proteinExistence type="predicted"/>
<dbReference type="AlphaFoldDB" id="A0A8R1I7E5"/>
<evidence type="ECO:0000313" key="2">
    <source>
        <dbReference type="Proteomes" id="UP000005237"/>
    </source>
</evidence>
<sequence>MSLRSPFCSFSVREQERGRDFMKELSSMKLLISEGRMHEIEPQLLDISSNIKKVEKEDMDVPVCQSKPFLRISRNDTELINANEESGSENAEQNLRKLPAAVDCDEPENDSGVQITESKMKTPTAPRTTSLCSLTTLHYTSTDPQIEQTSRLLRRSSLSITRLNNLMEMPSRIEEVEKIPFRSTPKISKNNVEIANYNSKAFSRISTNDTEVILENPNQEWKNSAINSSLNHSAIVTEKATEQEILANNHVKIEVPKLIGSHPPEKFGVELGPEGEYAHAENEQSLTRQWKTVTEWSETLYSTVPEQENALNAEPISIPSKIEELEECSIHFDDNFGNYAAEEADDEKSNQIEMEEIEAENDITMTESIQESSLRNDCGNKKKNNSNSIQIRCYHRGCRFYYMWKPIYGKLRLLDHILAHHSTEKHFKCYVCEFKGHSSRAIKYHFFIKHPDVKMKGCGIRDIQLSMEVQSLWMMCFSPHIDVIGTLKANDLNKPQRRKHK</sequence>
<name>A0A8R1I7E5_CAEJA</name>
<accession>A0A8R1I7E5</accession>
<evidence type="ECO:0000313" key="1">
    <source>
        <dbReference type="EnsemblMetazoa" id="CJA17537.1"/>
    </source>
</evidence>
<reference evidence="1" key="2">
    <citation type="submission" date="2022-06" db="UniProtKB">
        <authorList>
            <consortium name="EnsemblMetazoa"/>
        </authorList>
    </citation>
    <scope>IDENTIFICATION</scope>
    <source>
        <strain evidence="1">DF5081</strain>
    </source>
</reference>
<organism evidence="1 2">
    <name type="scientific">Caenorhabditis japonica</name>
    <dbReference type="NCBI Taxonomy" id="281687"/>
    <lineage>
        <taxon>Eukaryota</taxon>
        <taxon>Metazoa</taxon>
        <taxon>Ecdysozoa</taxon>
        <taxon>Nematoda</taxon>
        <taxon>Chromadorea</taxon>
        <taxon>Rhabditida</taxon>
        <taxon>Rhabditina</taxon>
        <taxon>Rhabditomorpha</taxon>
        <taxon>Rhabditoidea</taxon>
        <taxon>Rhabditidae</taxon>
        <taxon>Peloderinae</taxon>
        <taxon>Caenorhabditis</taxon>
    </lineage>
</organism>
<dbReference type="Proteomes" id="UP000005237">
    <property type="component" value="Unassembled WGS sequence"/>
</dbReference>
<dbReference type="PANTHER" id="PTHR36945">
    <property type="entry name" value="HIGH INCIDENCE OF MALES (INCREASED X CHROMOSOME LOSS)-RELATED-RELATED"/>
    <property type="match status" value="1"/>
</dbReference>
<dbReference type="PANTHER" id="PTHR36945:SF1">
    <property type="entry name" value="ZINC FINGER PROTEIN C02F5.12-RELATED"/>
    <property type="match status" value="1"/>
</dbReference>
<reference evidence="2" key="1">
    <citation type="submission" date="2010-08" db="EMBL/GenBank/DDBJ databases">
        <authorList>
            <consortium name="Caenorhabditis japonica Sequencing Consortium"/>
            <person name="Wilson R.K."/>
        </authorList>
    </citation>
    <scope>NUCLEOTIDE SEQUENCE [LARGE SCALE GENOMIC DNA]</scope>
    <source>
        <strain evidence="2">DF5081</strain>
    </source>
</reference>
<dbReference type="EnsemblMetazoa" id="CJA17537.1">
    <property type="protein sequence ID" value="CJA17537.1"/>
    <property type="gene ID" value="WBGene00136741"/>
</dbReference>
<keyword evidence="2" id="KW-1185">Reference proteome</keyword>